<evidence type="ECO:0000259" key="3">
    <source>
        <dbReference type="Pfam" id="PF02894"/>
    </source>
</evidence>
<dbReference type="Gene3D" id="3.40.50.720">
    <property type="entry name" value="NAD(P)-binding Rossmann-like Domain"/>
    <property type="match status" value="1"/>
</dbReference>
<feature type="domain" description="Gfo/Idh/MocA-like oxidoreductase C-terminal" evidence="3">
    <location>
        <begin position="234"/>
        <end position="420"/>
    </location>
</feature>
<feature type="domain" description="Gfo/Idh/MocA-like oxidoreductase N-terminal" evidence="2">
    <location>
        <begin position="48"/>
        <end position="169"/>
    </location>
</feature>
<accession>A0A2U3KFD5</accession>
<proteinExistence type="predicted"/>
<dbReference type="SUPFAM" id="SSF51735">
    <property type="entry name" value="NAD(P)-binding Rossmann-fold domains"/>
    <property type="match status" value="1"/>
</dbReference>
<dbReference type="InterPro" id="IPR019546">
    <property type="entry name" value="TAT_signal_bac_arc"/>
</dbReference>
<dbReference type="SUPFAM" id="SSF55347">
    <property type="entry name" value="Glyceraldehyde-3-phosphate dehydrogenase-like, C-terminal domain"/>
    <property type="match status" value="1"/>
</dbReference>
<dbReference type="GO" id="GO:0016491">
    <property type="term" value="F:oxidoreductase activity"/>
    <property type="evidence" value="ECO:0007669"/>
    <property type="project" value="UniProtKB-KW"/>
</dbReference>
<dbReference type="InterPro" id="IPR036291">
    <property type="entry name" value="NAD(P)-bd_dom_sf"/>
</dbReference>
<evidence type="ECO:0000256" key="1">
    <source>
        <dbReference type="ARBA" id="ARBA00023002"/>
    </source>
</evidence>
<dbReference type="OrthoDB" id="103047at2"/>
<keyword evidence="1" id="KW-0560">Oxidoreductase</keyword>
<dbReference type="InterPro" id="IPR050463">
    <property type="entry name" value="Gfo/Idh/MocA_oxidrdct_glycsds"/>
</dbReference>
<gene>
    <name evidence="4" type="ORF">SBA1_20091</name>
</gene>
<protein>
    <submittedName>
        <fullName evidence="4">Oxidoreductase domain protein</fullName>
    </submittedName>
</protein>
<sequence>MPESSQMNRRDFLGKSAAVIAGGAVLPRTALSYAKTLGANDRISLAHIGVGNRGGELEEIISKLKTAHNVEMTVVCDLWKGNREKAVATNTGYYGRAPRAVQYLEEVLAMKDVDGVLISTPEHSHSPILKMAAEAGKDAYVEKPMGNVLAEAKAARDAVLQAKTIVQVGTQHRSEPYPNAAQEVIRSGVLGDISKVEIEWNYHGPRWRGRPEVKQIREQDTDWNKWLLTKPARPFDPQLYFEFRLYREFSSGIPDQWMSHAIDLVHWFMDDYFPKSAVSHGGIFAWHDGRENADTFQALLEYPKGFLVSYSTSFGNDAPSFTRYMGKNATLVNIGGEGSPRYQLVEEKGTHEDDSDIDQKRKSRYILLPGQTELPPMGIDDLSLEHMANWFDCMRSRRQPDSPVHNGFAHSAACIMAAQAYWSGEKLYWDAKSEAIVDQPPNQPVT</sequence>
<dbReference type="InterPro" id="IPR000683">
    <property type="entry name" value="Gfo/Idh/MocA-like_OxRdtase_N"/>
</dbReference>
<dbReference type="PANTHER" id="PTHR43818:SF11">
    <property type="entry name" value="BCDNA.GH03377"/>
    <property type="match status" value="1"/>
</dbReference>
<name>A0A2U3KFD5_9BACT</name>
<reference evidence="5" key="1">
    <citation type="submission" date="2018-02" db="EMBL/GenBank/DDBJ databases">
        <authorList>
            <person name="Hausmann B."/>
        </authorList>
    </citation>
    <scope>NUCLEOTIDE SEQUENCE [LARGE SCALE GENOMIC DNA]</scope>
    <source>
        <strain evidence="5">Peat soil MAG SbA1</strain>
    </source>
</reference>
<dbReference type="InterPro" id="IPR006311">
    <property type="entry name" value="TAT_signal"/>
</dbReference>
<organism evidence="4 5">
    <name type="scientific">Candidatus Sulfotelmatobacter kueseliae</name>
    <dbReference type="NCBI Taxonomy" id="2042962"/>
    <lineage>
        <taxon>Bacteria</taxon>
        <taxon>Pseudomonadati</taxon>
        <taxon>Acidobacteriota</taxon>
        <taxon>Terriglobia</taxon>
        <taxon>Terriglobales</taxon>
        <taxon>Candidatus Korobacteraceae</taxon>
        <taxon>Candidatus Sulfotelmatobacter</taxon>
    </lineage>
</organism>
<dbReference type="PROSITE" id="PS51318">
    <property type="entry name" value="TAT"/>
    <property type="match status" value="1"/>
</dbReference>
<dbReference type="Pfam" id="PF01408">
    <property type="entry name" value="GFO_IDH_MocA"/>
    <property type="match status" value="1"/>
</dbReference>
<evidence type="ECO:0000313" key="5">
    <source>
        <dbReference type="Proteomes" id="UP000238701"/>
    </source>
</evidence>
<dbReference type="NCBIfam" id="TIGR01409">
    <property type="entry name" value="TAT_signal_seq"/>
    <property type="match status" value="1"/>
</dbReference>
<dbReference type="PANTHER" id="PTHR43818">
    <property type="entry name" value="BCDNA.GH03377"/>
    <property type="match status" value="1"/>
</dbReference>
<dbReference type="Proteomes" id="UP000238701">
    <property type="component" value="Unassembled WGS sequence"/>
</dbReference>
<dbReference type="InterPro" id="IPR004104">
    <property type="entry name" value="Gfo/Idh/MocA-like_OxRdtase_C"/>
</dbReference>
<dbReference type="Pfam" id="PF02894">
    <property type="entry name" value="GFO_IDH_MocA_C"/>
    <property type="match status" value="1"/>
</dbReference>
<dbReference type="AlphaFoldDB" id="A0A2U3KFD5"/>
<dbReference type="EMBL" id="OMOD01000111">
    <property type="protein sequence ID" value="SPF38391.1"/>
    <property type="molecule type" value="Genomic_DNA"/>
</dbReference>
<dbReference type="GO" id="GO:0000166">
    <property type="term" value="F:nucleotide binding"/>
    <property type="evidence" value="ECO:0007669"/>
    <property type="project" value="InterPro"/>
</dbReference>
<evidence type="ECO:0000313" key="4">
    <source>
        <dbReference type="EMBL" id="SPF38391.1"/>
    </source>
</evidence>
<evidence type="ECO:0000259" key="2">
    <source>
        <dbReference type="Pfam" id="PF01408"/>
    </source>
</evidence>
<dbReference type="Gene3D" id="3.30.360.10">
    <property type="entry name" value="Dihydrodipicolinate Reductase, domain 2"/>
    <property type="match status" value="1"/>
</dbReference>